<dbReference type="InterPro" id="IPR046798">
    <property type="entry name" value="2OG-FeII_Oxy_6"/>
</dbReference>
<protein>
    <recommendedName>
        <fullName evidence="1">Tet-like 2OG-Fe(II) oxygenase domain-containing protein</fullName>
    </recommendedName>
</protein>
<proteinExistence type="predicted"/>
<dbReference type="AlphaFoldDB" id="A0A9Q3DGD1"/>
<dbReference type="EMBL" id="AVOT02015740">
    <property type="protein sequence ID" value="MBW0500293.1"/>
    <property type="molecule type" value="Genomic_DNA"/>
</dbReference>
<sequence length="154" mass="17284">MEIFSSTGLLISLVEFRPFTAISEVEVNQWEELSQFLFCERKFTNLIATNGELLGGFMFTIGWRKCSTKNEQFGLYGRLGKIESTKDEWQNQGANLSSVGCILAFAVTPYAGAAFWQCQQFLIPFQAPNASHAKSLCLYRFPTIQIIPYAAEAS</sequence>
<evidence type="ECO:0000259" key="1">
    <source>
        <dbReference type="Pfam" id="PF20515"/>
    </source>
</evidence>
<gene>
    <name evidence="2" type="ORF">O181_040008</name>
</gene>
<name>A0A9Q3DGD1_9BASI</name>
<evidence type="ECO:0000313" key="2">
    <source>
        <dbReference type="EMBL" id="MBW0500293.1"/>
    </source>
</evidence>
<reference evidence="2" key="1">
    <citation type="submission" date="2021-03" db="EMBL/GenBank/DDBJ databases">
        <title>Draft genome sequence of rust myrtle Austropuccinia psidii MF-1, a brazilian biotype.</title>
        <authorList>
            <person name="Quecine M.C."/>
            <person name="Pachon D.M.R."/>
            <person name="Bonatelli M.L."/>
            <person name="Correr F.H."/>
            <person name="Franceschini L.M."/>
            <person name="Leite T.F."/>
            <person name="Margarido G.R.A."/>
            <person name="Almeida C.A."/>
            <person name="Ferrarezi J.A."/>
            <person name="Labate C.A."/>
        </authorList>
    </citation>
    <scope>NUCLEOTIDE SEQUENCE</scope>
    <source>
        <strain evidence="2">MF-1</strain>
    </source>
</reference>
<organism evidence="2 3">
    <name type="scientific">Austropuccinia psidii MF-1</name>
    <dbReference type="NCBI Taxonomy" id="1389203"/>
    <lineage>
        <taxon>Eukaryota</taxon>
        <taxon>Fungi</taxon>
        <taxon>Dikarya</taxon>
        <taxon>Basidiomycota</taxon>
        <taxon>Pucciniomycotina</taxon>
        <taxon>Pucciniomycetes</taxon>
        <taxon>Pucciniales</taxon>
        <taxon>Sphaerophragmiaceae</taxon>
        <taxon>Austropuccinia</taxon>
    </lineage>
</organism>
<dbReference type="Proteomes" id="UP000765509">
    <property type="component" value="Unassembled WGS sequence"/>
</dbReference>
<feature type="domain" description="Tet-like 2OG-Fe(II) oxygenase" evidence="1">
    <location>
        <begin position="25"/>
        <end position="131"/>
    </location>
</feature>
<keyword evidence="3" id="KW-1185">Reference proteome</keyword>
<evidence type="ECO:0000313" key="3">
    <source>
        <dbReference type="Proteomes" id="UP000765509"/>
    </source>
</evidence>
<dbReference type="Pfam" id="PF20515">
    <property type="entry name" value="2OG-FeII_Oxy_6"/>
    <property type="match status" value="1"/>
</dbReference>
<comment type="caution">
    <text evidence="2">The sequence shown here is derived from an EMBL/GenBank/DDBJ whole genome shotgun (WGS) entry which is preliminary data.</text>
</comment>
<accession>A0A9Q3DGD1</accession>